<dbReference type="CDD" id="cd12344">
    <property type="entry name" value="RRM1_SECp43_like"/>
    <property type="match status" value="1"/>
</dbReference>
<dbReference type="InterPro" id="IPR050825">
    <property type="entry name" value="RBM42_RBP45_47-like"/>
</dbReference>
<evidence type="ECO:0000256" key="2">
    <source>
        <dbReference type="ARBA" id="ARBA00022737"/>
    </source>
</evidence>
<dbReference type="InterPro" id="IPR000504">
    <property type="entry name" value="RRM_dom"/>
</dbReference>
<keyword evidence="4" id="KW-0539">Nucleus</keyword>
<accession>A0A8J5I3I8</accession>
<evidence type="ECO:0000313" key="10">
    <source>
        <dbReference type="EMBL" id="KAG6528952.1"/>
    </source>
</evidence>
<keyword evidence="11" id="KW-1185">Reference proteome</keyword>
<dbReference type="Pfam" id="PF00076">
    <property type="entry name" value="RRM_1"/>
    <property type="match status" value="3"/>
</dbReference>
<feature type="region of interest" description="Disordered" evidence="8">
    <location>
        <begin position="1"/>
        <end position="99"/>
    </location>
</feature>
<dbReference type="SUPFAM" id="SSF54928">
    <property type="entry name" value="RNA-binding domain, RBD"/>
    <property type="match status" value="3"/>
</dbReference>
<feature type="domain" description="RRM" evidence="9">
    <location>
        <begin position="393"/>
        <end position="465"/>
    </location>
</feature>
<name>A0A8J5I3I8_ZINOF</name>
<keyword evidence="2" id="KW-0677">Repeat</keyword>
<reference evidence="10 11" key="1">
    <citation type="submission" date="2020-08" db="EMBL/GenBank/DDBJ databases">
        <title>Plant Genome Project.</title>
        <authorList>
            <person name="Zhang R.-G."/>
        </authorList>
    </citation>
    <scope>NUCLEOTIDE SEQUENCE [LARGE SCALE GENOMIC DNA]</scope>
    <source>
        <tissue evidence="10">Rhizome</tissue>
    </source>
</reference>
<dbReference type="FunFam" id="3.30.70.330:FF:000103">
    <property type="entry name" value="Polyadenylate-binding protein RBP47B"/>
    <property type="match status" value="1"/>
</dbReference>
<proteinExistence type="inferred from homology"/>
<evidence type="ECO:0000259" key="9">
    <source>
        <dbReference type="PROSITE" id="PS50102"/>
    </source>
</evidence>
<feature type="domain" description="RRM" evidence="9">
    <location>
        <begin position="221"/>
        <end position="300"/>
    </location>
</feature>
<dbReference type="GO" id="GO:0003729">
    <property type="term" value="F:mRNA binding"/>
    <property type="evidence" value="ECO:0007669"/>
    <property type="project" value="InterPro"/>
</dbReference>
<dbReference type="AlphaFoldDB" id="A0A8J5I3I8"/>
<dbReference type="GO" id="GO:0005634">
    <property type="term" value="C:nucleus"/>
    <property type="evidence" value="ECO:0007669"/>
    <property type="project" value="UniProtKB-SubCell"/>
</dbReference>
<dbReference type="Proteomes" id="UP000734854">
    <property type="component" value="Unassembled WGS sequence"/>
</dbReference>
<evidence type="ECO:0000313" key="11">
    <source>
        <dbReference type="Proteomes" id="UP000734854"/>
    </source>
</evidence>
<feature type="domain" description="RRM" evidence="9">
    <location>
        <begin position="102"/>
        <end position="209"/>
    </location>
</feature>
<dbReference type="PROSITE" id="PS50102">
    <property type="entry name" value="RRM"/>
    <property type="match status" value="3"/>
</dbReference>
<evidence type="ECO:0000256" key="1">
    <source>
        <dbReference type="ARBA" id="ARBA00004123"/>
    </source>
</evidence>
<organism evidence="10 11">
    <name type="scientific">Zingiber officinale</name>
    <name type="common">Ginger</name>
    <name type="synonym">Amomum zingiber</name>
    <dbReference type="NCBI Taxonomy" id="94328"/>
    <lineage>
        <taxon>Eukaryota</taxon>
        <taxon>Viridiplantae</taxon>
        <taxon>Streptophyta</taxon>
        <taxon>Embryophyta</taxon>
        <taxon>Tracheophyta</taxon>
        <taxon>Spermatophyta</taxon>
        <taxon>Magnoliopsida</taxon>
        <taxon>Liliopsida</taxon>
        <taxon>Zingiberales</taxon>
        <taxon>Zingiberaceae</taxon>
        <taxon>Zingiber</taxon>
    </lineage>
</organism>
<comment type="subcellular location">
    <subcellularLocation>
        <location evidence="1">Nucleus</location>
    </subcellularLocation>
</comment>
<dbReference type="Gene3D" id="3.30.70.330">
    <property type="match status" value="3"/>
</dbReference>
<comment type="similarity">
    <text evidence="6">Belongs to the polyadenylate-binding RBP45 family.</text>
</comment>
<dbReference type="FunFam" id="3.30.70.330:FF:000236">
    <property type="entry name" value="Polyadenylate-binding protein RBP45C"/>
    <property type="match status" value="1"/>
</dbReference>
<evidence type="ECO:0000256" key="6">
    <source>
        <dbReference type="ARBA" id="ARBA00061708"/>
    </source>
</evidence>
<feature type="compositionally biased region" description="Low complexity" evidence="8">
    <location>
        <begin position="20"/>
        <end position="31"/>
    </location>
</feature>
<evidence type="ECO:0000256" key="3">
    <source>
        <dbReference type="ARBA" id="ARBA00022884"/>
    </source>
</evidence>
<evidence type="ECO:0000256" key="7">
    <source>
        <dbReference type="PROSITE-ProRule" id="PRU00176"/>
    </source>
</evidence>
<dbReference type="CDD" id="cd12345">
    <property type="entry name" value="RRM2_SECp43_like"/>
    <property type="match status" value="1"/>
</dbReference>
<dbReference type="PANTHER" id="PTHR47640:SF48">
    <property type="entry name" value="POLYADENYLATE-BINDING PROTEIN RBP45B"/>
    <property type="match status" value="1"/>
</dbReference>
<keyword evidence="3 7" id="KW-0694">RNA-binding</keyword>
<dbReference type="InterPro" id="IPR012677">
    <property type="entry name" value="Nucleotide-bd_a/b_plait_sf"/>
</dbReference>
<protein>
    <recommendedName>
        <fullName evidence="9">RRM domain-containing protein</fullName>
    </recommendedName>
</protein>
<dbReference type="SMART" id="SM00360">
    <property type="entry name" value="RRM"/>
    <property type="match status" value="3"/>
</dbReference>
<sequence>MMQTGGGMVHPPPMVPPPMDQQQPPQQWMMMAPPPPPPQVQYYQTGPAPPMWNQQSSQVPPPAPQFQVSPSIPPPQMQYQAASAPSPDQALAPQPSSADGTQTLWIGELQYWMDENYLYSCFAHSGECIGLAFRFLDHLQCLANCVLLTGPSIFVISVKVIRNKQTGQSEGYGFIEFVSHVAADRVLQIYNSQVMPNSEQVFRLNWATSGAGEKHDDGVDYTIFVGDLAADVTDYLLQETFKNQYQSVKGARVVTDRLTGRTKGYGFVKFGDPSEQARAMTEMNGVYCSTRPMRIGPAANKKTLVTQQQFSTNGMTWNWLQLRCIFTNTGGPVRQNKALVLGKPNGLIFPSIYFHDHYLRDYLVLFRKLYFYLQLPTKLHRVLTLRMIQIIPLWLFVGGLDSNITDDHLRHTFSQYGEIVHVKIPLGKRCGFVQFSNRPSAEEALRMLNGIQLGGQNIRLSWGRSPTNKQPQQDPSQWNGSYYGYNQGYNVYGYATQDPNTYTYTGYPGYRNYQQQPPQA</sequence>
<evidence type="ECO:0000256" key="4">
    <source>
        <dbReference type="ARBA" id="ARBA00023242"/>
    </source>
</evidence>
<dbReference type="EMBL" id="JACMSC010000003">
    <property type="protein sequence ID" value="KAG6528952.1"/>
    <property type="molecule type" value="Genomic_DNA"/>
</dbReference>
<dbReference type="InterPro" id="IPR035979">
    <property type="entry name" value="RBD_domain_sf"/>
</dbReference>
<dbReference type="GO" id="GO:0005829">
    <property type="term" value="C:cytosol"/>
    <property type="evidence" value="ECO:0007669"/>
    <property type="project" value="TreeGrafter"/>
</dbReference>
<feature type="compositionally biased region" description="Pro residues" evidence="8">
    <location>
        <begin position="10"/>
        <end position="19"/>
    </location>
</feature>
<dbReference type="FunFam" id="3.30.70.330:FF:000405">
    <property type="entry name" value="polyadenylate-binding protein RBP45"/>
    <property type="match status" value="1"/>
</dbReference>
<comment type="function">
    <text evidence="5">Heterogeneous nuclear ribonucleoprotein (hnRNP)-protein binding the poly(A) tail of mRNA and probably involved in some steps of pre-mRNA maturation.</text>
</comment>
<comment type="caution">
    <text evidence="10">The sequence shown here is derived from an EMBL/GenBank/DDBJ whole genome shotgun (WGS) entry which is preliminary data.</text>
</comment>
<dbReference type="PANTHER" id="PTHR47640">
    <property type="entry name" value="TRNA SELENOCYSTEINE 1-ASSOCIATED PROTEIN 1-RELATED-RELATED"/>
    <property type="match status" value="1"/>
</dbReference>
<gene>
    <name evidence="10" type="ORF">ZIOFF_011144</name>
</gene>
<evidence type="ECO:0000256" key="5">
    <source>
        <dbReference type="ARBA" id="ARBA00057395"/>
    </source>
</evidence>
<evidence type="ECO:0000256" key="8">
    <source>
        <dbReference type="SAM" id="MobiDB-lite"/>
    </source>
</evidence>